<protein>
    <submittedName>
        <fullName evidence="2">Uncharacterized protein</fullName>
    </submittedName>
</protein>
<name>A0A1D1UT09_RAMVA</name>
<feature type="region of interest" description="Disordered" evidence="1">
    <location>
        <begin position="1"/>
        <end position="99"/>
    </location>
</feature>
<sequence length="178" mass="19961">MSRHSFQAAHLNNDSDHREDRSYEAGSKEDGSDDGGSQLEVQVPVEKPPKRSTGQSAYSAHSRKVWNVAAKTMLAVPPRPRKHKRSSQSKLQKGESDTKSRHLVQNLICVRKDDTYFAGILNAFTGPVKRKMNPARKMPVMFEHSRPQMKSCVISHCQRATPNEKDNGIKARIIPSTV</sequence>
<feature type="compositionally biased region" description="Basic and acidic residues" evidence="1">
    <location>
        <begin position="13"/>
        <end position="30"/>
    </location>
</feature>
<proteinExistence type="predicted"/>
<gene>
    <name evidence="2" type="primary">RvY_04849-1</name>
    <name evidence="2" type="synonym">RvY_04849.1</name>
    <name evidence="2" type="ORF">RvY_04849</name>
</gene>
<accession>A0A1D1UT09</accession>
<dbReference type="Proteomes" id="UP000186922">
    <property type="component" value="Unassembled WGS sequence"/>
</dbReference>
<evidence type="ECO:0000313" key="2">
    <source>
        <dbReference type="EMBL" id="GAU92816.1"/>
    </source>
</evidence>
<evidence type="ECO:0000313" key="3">
    <source>
        <dbReference type="Proteomes" id="UP000186922"/>
    </source>
</evidence>
<evidence type="ECO:0000256" key="1">
    <source>
        <dbReference type="SAM" id="MobiDB-lite"/>
    </source>
</evidence>
<organism evidence="2 3">
    <name type="scientific">Ramazzottius varieornatus</name>
    <name type="common">Water bear</name>
    <name type="synonym">Tardigrade</name>
    <dbReference type="NCBI Taxonomy" id="947166"/>
    <lineage>
        <taxon>Eukaryota</taxon>
        <taxon>Metazoa</taxon>
        <taxon>Ecdysozoa</taxon>
        <taxon>Tardigrada</taxon>
        <taxon>Eutardigrada</taxon>
        <taxon>Parachela</taxon>
        <taxon>Hypsibioidea</taxon>
        <taxon>Ramazzottiidae</taxon>
        <taxon>Ramazzottius</taxon>
    </lineage>
</organism>
<reference evidence="2 3" key="1">
    <citation type="journal article" date="2016" name="Nat. Commun.">
        <title>Extremotolerant tardigrade genome and improved radiotolerance of human cultured cells by tardigrade-unique protein.</title>
        <authorList>
            <person name="Hashimoto T."/>
            <person name="Horikawa D.D."/>
            <person name="Saito Y."/>
            <person name="Kuwahara H."/>
            <person name="Kozuka-Hata H."/>
            <person name="Shin-I T."/>
            <person name="Minakuchi Y."/>
            <person name="Ohishi K."/>
            <person name="Motoyama A."/>
            <person name="Aizu T."/>
            <person name="Enomoto A."/>
            <person name="Kondo K."/>
            <person name="Tanaka S."/>
            <person name="Hara Y."/>
            <person name="Koshikawa S."/>
            <person name="Sagara H."/>
            <person name="Miura T."/>
            <person name="Yokobori S."/>
            <person name="Miyagawa K."/>
            <person name="Suzuki Y."/>
            <person name="Kubo T."/>
            <person name="Oyama M."/>
            <person name="Kohara Y."/>
            <person name="Fujiyama A."/>
            <person name="Arakawa K."/>
            <person name="Katayama T."/>
            <person name="Toyoda A."/>
            <person name="Kunieda T."/>
        </authorList>
    </citation>
    <scope>NUCLEOTIDE SEQUENCE [LARGE SCALE GENOMIC DNA]</scope>
    <source>
        <strain evidence="2 3">YOKOZUNA-1</strain>
    </source>
</reference>
<comment type="caution">
    <text evidence="2">The sequence shown here is derived from an EMBL/GenBank/DDBJ whole genome shotgun (WGS) entry which is preliminary data.</text>
</comment>
<keyword evidence="3" id="KW-1185">Reference proteome</keyword>
<dbReference type="AlphaFoldDB" id="A0A1D1UT09"/>
<dbReference type="EMBL" id="BDGG01000002">
    <property type="protein sequence ID" value="GAU92816.1"/>
    <property type="molecule type" value="Genomic_DNA"/>
</dbReference>